<dbReference type="InterPro" id="IPR001841">
    <property type="entry name" value="Znf_RING"/>
</dbReference>
<dbReference type="Pfam" id="PF13923">
    <property type="entry name" value="zf-C3HC4_2"/>
    <property type="match status" value="1"/>
</dbReference>
<comment type="pathway">
    <text evidence="3 14">Protein modification; protein ubiquitination.</text>
</comment>
<evidence type="ECO:0000313" key="18">
    <source>
        <dbReference type="EMBL" id="PNR27300.1"/>
    </source>
</evidence>
<dbReference type="EC" id="2.3.2.27" evidence="14"/>
<evidence type="ECO:0000256" key="14">
    <source>
        <dbReference type="RuleBase" id="RU365038"/>
    </source>
</evidence>
<evidence type="ECO:0000256" key="13">
    <source>
        <dbReference type="PROSITE-ProRule" id="PRU00175"/>
    </source>
</evidence>
<keyword evidence="12 14" id="KW-0539">Nucleus</keyword>
<dbReference type="Gramene" id="Pp3c25_1490V3.1">
    <property type="protein sequence ID" value="Pp3c25_1490V3.1"/>
    <property type="gene ID" value="Pp3c25_1490"/>
</dbReference>
<evidence type="ECO:0000256" key="5">
    <source>
        <dbReference type="ARBA" id="ARBA00022679"/>
    </source>
</evidence>
<evidence type="ECO:0000256" key="1">
    <source>
        <dbReference type="ARBA" id="ARBA00000900"/>
    </source>
</evidence>
<organism evidence="18">
    <name type="scientific">Physcomitrium patens</name>
    <name type="common">Spreading-leaved earth moss</name>
    <name type="synonym">Physcomitrella patens</name>
    <dbReference type="NCBI Taxonomy" id="3218"/>
    <lineage>
        <taxon>Eukaryota</taxon>
        <taxon>Viridiplantae</taxon>
        <taxon>Streptophyta</taxon>
        <taxon>Embryophyta</taxon>
        <taxon>Bryophyta</taxon>
        <taxon>Bryophytina</taxon>
        <taxon>Bryopsida</taxon>
        <taxon>Funariidae</taxon>
        <taxon>Funariales</taxon>
        <taxon>Funariaceae</taxon>
        <taxon>Physcomitrium</taxon>
    </lineage>
</organism>
<sequence>MGSTEDSDRKRRNFNHSVSPVVMKQSLTPSSEKKKVDAQMLHYQNSKLSQLLEVQRNEINVLEGKLNQLHNKQVSFDENLSIVSRVWDQVVDDLELLTVRVGPTSNGTHALGSPHDRDNASFRPEQTFLQRLLDRGATDNSTINRSNGSVESGLFSRKADIAMTVTYLVQSIDYERARNDELVSSLRNDIASIGVNGSLAKADEELYAEAKKVRGFVEDLHLKHRQLSAELGTCGDFQAKDQAEVKRLKGELEEVCADLEANRRQLTAFRSQDATLSGSATPSATPTRKMFEVREGDAEQGKFPEENCELETGLEEAKSLAARSLTELQEAMHNHLDDIRKIQQMQDELDDQESIISFRQYQSLDEQVQYLRTEVEKYRAVVDELQVERVSLVRQEKEVILKAEAGDAARRAGAISDARAADLELKLQQCMSDCDTMRLRIEDATRASGRKESVADLKKESTNLHEDMNMIQTQLDDFKETGSAVHSLRAKLHSLHLILERKTLESRLLSDQYAGQVRELNFIQDEVRGLRDSEKELKLILDMYDRELSDPREVRELQQADCRALAEVKRLQLALDEHNLERRVKDANEAEAACQQKLTAVDAEIAELRQNLDVSYKVAQDLRESLQTKKEEEDTYISEIDDITQAYIDMQIQNRKLLQEIIERDEYNAQLMSDSLKAKQLQTSLQAEKQVLNARMQHVIARADLHKQHVARIEDQARAFIHEHGKAIDESRHQSSAMESAKRKAVEMEKELASAKSALAAADKLLEERGQRLLNVNLQLGKESFRFEKRRAQEDLKIVNMKTARLHSLHDVGSTAERLQEQVNDYRAILQCNVCHDRNFQAIITKCYHLFCMPCIQRNLESKHRKCPGCGIPFGQNDVRSVYI</sequence>
<proteinExistence type="inferred from homology"/>
<keyword evidence="6 14" id="KW-0479">Metal-binding</keyword>
<evidence type="ECO:0000256" key="6">
    <source>
        <dbReference type="ARBA" id="ARBA00022723"/>
    </source>
</evidence>
<feature type="coiled-coil region" evidence="15">
    <location>
        <begin position="738"/>
        <end position="765"/>
    </location>
</feature>
<dbReference type="PROSITE" id="PS00518">
    <property type="entry name" value="ZF_RING_1"/>
    <property type="match status" value="1"/>
</dbReference>
<reference evidence="19" key="3">
    <citation type="submission" date="2020-12" db="UniProtKB">
        <authorList>
            <consortium name="EnsemblPlants"/>
        </authorList>
    </citation>
    <scope>IDENTIFICATION</scope>
</reference>
<evidence type="ECO:0000256" key="7">
    <source>
        <dbReference type="ARBA" id="ARBA00022771"/>
    </source>
</evidence>
<dbReference type="InterPro" id="IPR013956">
    <property type="entry name" value="E3_ubiquit_lig_Bre1"/>
</dbReference>
<keyword evidence="11 14" id="KW-0175">Coiled coil</keyword>
<dbReference type="InterPro" id="IPR013083">
    <property type="entry name" value="Znf_RING/FYVE/PHD"/>
</dbReference>
<name>A0A2K1IDF6_PHYPA</name>
<comment type="similarity">
    <text evidence="4 14">Belongs to the BRE1 family.</text>
</comment>
<feature type="region of interest" description="Disordered" evidence="16">
    <location>
        <begin position="1"/>
        <end position="32"/>
    </location>
</feature>
<evidence type="ECO:0000313" key="20">
    <source>
        <dbReference type="Proteomes" id="UP000006727"/>
    </source>
</evidence>
<feature type="coiled-coil region" evidence="15">
    <location>
        <begin position="45"/>
        <end position="72"/>
    </location>
</feature>
<dbReference type="STRING" id="3218.A0A2K1IDF6"/>
<dbReference type="SUPFAM" id="SSF57850">
    <property type="entry name" value="RING/U-box"/>
    <property type="match status" value="1"/>
</dbReference>
<dbReference type="GO" id="GO:0006325">
    <property type="term" value="P:chromatin organization"/>
    <property type="evidence" value="ECO:0007669"/>
    <property type="project" value="UniProtKB-KW"/>
</dbReference>
<evidence type="ECO:0000256" key="15">
    <source>
        <dbReference type="SAM" id="Coils"/>
    </source>
</evidence>
<feature type="domain" description="RING-type" evidence="17">
    <location>
        <begin position="832"/>
        <end position="870"/>
    </location>
</feature>
<keyword evidence="9 14" id="KW-0862">Zinc</keyword>
<dbReference type="SMART" id="SM00184">
    <property type="entry name" value="RING"/>
    <property type="match status" value="1"/>
</dbReference>
<dbReference type="PaxDb" id="3218-PP1S215_86V6.1"/>
<evidence type="ECO:0000256" key="4">
    <source>
        <dbReference type="ARBA" id="ARBA00005555"/>
    </source>
</evidence>
<evidence type="ECO:0000256" key="3">
    <source>
        <dbReference type="ARBA" id="ARBA00004906"/>
    </source>
</evidence>
<dbReference type="Gene3D" id="3.30.40.10">
    <property type="entry name" value="Zinc/RING finger domain, C3HC4 (zinc finger)"/>
    <property type="match status" value="1"/>
</dbReference>
<evidence type="ECO:0000256" key="9">
    <source>
        <dbReference type="ARBA" id="ARBA00022833"/>
    </source>
</evidence>
<reference evidence="18 20" key="2">
    <citation type="journal article" date="2018" name="Plant J.">
        <title>The Physcomitrella patens chromosome-scale assembly reveals moss genome structure and evolution.</title>
        <authorList>
            <person name="Lang D."/>
            <person name="Ullrich K.K."/>
            <person name="Murat F."/>
            <person name="Fuchs J."/>
            <person name="Jenkins J."/>
            <person name="Haas F.B."/>
            <person name="Piednoel M."/>
            <person name="Gundlach H."/>
            <person name="Van Bel M."/>
            <person name="Meyberg R."/>
            <person name="Vives C."/>
            <person name="Morata J."/>
            <person name="Symeonidi A."/>
            <person name="Hiss M."/>
            <person name="Muchero W."/>
            <person name="Kamisugi Y."/>
            <person name="Saleh O."/>
            <person name="Blanc G."/>
            <person name="Decker E.L."/>
            <person name="van Gessel N."/>
            <person name="Grimwood J."/>
            <person name="Hayes R.D."/>
            <person name="Graham S.W."/>
            <person name="Gunter L.E."/>
            <person name="McDaniel S.F."/>
            <person name="Hoernstein S.N.W."/>
            <person name="Larsson A."/>
            <person name="Li F.W."/>
            <person name="Perroud P.F."/>
            <person name="Phillips J."/>
            <person name="Ranjan P."/>
            <person name="Rokshar D.S."/>
            <person name="Rothfels C.J."/>
            <person name="Schneider L."/>
            <person name="Shu S."/>
            <person name="Stevenson D.W."/>
            <person name="Thummler F."/>
            <person name="Tillich M."/>
            <person name="Villarreal Aguilar J.C."/>
            <person name="Widiez T."/>
            <person name="Wong G.K."/>
            <person name="Wymore A."/>
            <person name="Zhang Y."/>
            <person name="Zimmer A.D."/>
            <person name="Quatrano R.S."/>
            <person name="Mayer K.F.X."/>
            <person name="Goodstein D."/>
            <person name="Casacuberta J.M."/>
            <person name="Vandepoele K."/>
            <person name="Reski R."/>
            <person name="Cuming A.C."/>
            <person name="Tuskan G.A."/>
            <person name="Maumus F."/>
            <person name="Salse J."/>
            <person name="Schmutz J."/>
            <person name="Rensing S.A."/>
        </authorList>
    </citation>
    <scope>NUCLEOTIDE SEQUENCE [LARGE SCALE GENOMIC DNA]</scope>
    <source>
        <strain evidence="19 20">cv. Gransden 2004</strain>
    </source>
</reference>
<dbReference type="GO" id="GO:0061630">
    <property type="term" value="F:ubiquitin protein ligase activity"/>
    <property type="evidence" value="ECO:0000318"/>
    <property type="project" value="GO_Central"/>
</dbReference>
<evidence type="ECO:0000256" key="8">
    <source>
        <dbReference type="ARBA" id="ARBA00022786"/>
    </source>
</evidence>
<protein>
    <recommendedName>
        <fullName evidence="14">E3 ubiquitin protein ligase</fullName>
        <ecNumber evidence="14">2.3.2.27</ecNumber>
    </recommendedName>
</protein>
<evidence type="ECO:0000259" key="17">
    <source>
        <dbReference type="PROSITE" id="PS50089"/>
    </source>
</evidence>
<evidence type="ECO:0000256" key="16">
    <source>
        <dbReference type="SAM" id="MobiDB-lite"/>
    </source>
</evidence>
<dbReference type="PANTHER" id="PTHR23163">
    <property type="entry name" value="RING FINGER PROTEIN-RELATED"/>
    <property type="match status" value="1"/>
</dbReference>
<dbReference type="PROSITE" id="PS50089">
    <property type="entry name" value="ZF_RING_2"/>
    <property type="match status" value="1"/>
</dbReference>
<dbReference type="PANTHER" id="PTHR23163:SF0">
    <property type="entry name" value="E3 UBIQUITIN-PROTEIN LIGASE BRE1"/>
    <property type="match status" value="1"/>
</dbReference>
<evidence type="ECO:0000256" key="11">
    <source>
        <dbReference type="ARBA" id="ARBA00023054"/>
    </source>
</evidence>
<evidence type="ECO:0000256" key="10">
    <source>
        <dbReference type="ARBA" id="ARBA00022853"/>
    </source>
</evidence>
<feature type="coiled-coil region" evidence="15">
    <location>
        <begin position="577"/>
        <end position="611"/>
    </location>
</feature>
<keyword evidence="10 14" id="KW-0156">Chromatin regulator</keyword>
<dbReference type="UniPathway" id="UPA00143"/>
<evidence type="ECO:0000313" key="19">
    <source>
        <dbReference type="EnsemblPlants" id="Pp3c25_1490V3.1"/>
    </source>
</evidence>
<dbReference type="InterPro" id="IPR017907">
    <property type="entry name" value="Znf_RING_CS"/>
</dbReference>
<dbReference type="EnsemblPlants" id="Pp3c25_1490V3.1">
    <property type="protein sequence ID" value="Pp3c25_1490V3.1"/>
    <property type="gene ID" value="Pp3c25_1490"/>
</dbReference>
<dbReference type="Gene3D" id="1.20.58.60">
    <property type="match status" value="1"/>
</dbReference>
<dbReference type="GO" id="GO:0016567">
    <property type="term" value="P:protein ubiquitination"/>
    <property type="evidence" value="ECO:0007669"/>
    <property type="project" value="UniProtKB-UniRule"/>
</dbReference>
<evidence type="ECO:0000256" key="2">
    <source>
        <dbReference type="ARBA" id="ARBA00004123"/>
    </source>
</evidence>
<dbReference type="Proteomes" id="UP000006727">
    <property type="component" value="Chromosome 25"/>
</dbReference>
<comment type="catalytic activity">
    <reaction evidence="1 14">
        <text>S-ubiquitinyl-[E2 ubiquitin-conjugating enzyme]-L-cysteine + [acceptor protein]-L-lysine = [E2 ubiquitin-conjugating enzyme]-L-cysteine + N(6)-ubiquitinyl-[acceptor protein]-L-lysine.</text>
        <dbReference type="EC" id="2.3.2.27"/>
    </reaction>
</comment>
<reference evidence="18 20" key="1">
    <citation type="journal article" date="2008" name="Science">
        <title>The Physcomitrella genome reveals evolutionary insights into the conquest of land by plants.</title>
        <authorList>
            <person name="Rensing S."/>
            <person name="Lang D."/>
            <person name="Zimmer A."/>
            <person name="Terry A."/>
            <person name="Salamov A."/>
            <person name="Shapiro H."/>
            <person name="Nishiyama T."/>
            <person name="Perroud P.-F."/>
            <person name="Lindquist E."/>
            <person name="Kamisugi Y."/>
            <person name="Tanahashi T."/>
            <person name="Sakakibara K."/>
            <person name="Fujita T."/>
            <person name="Oishi K."/>
            <person name="Shin-I T."/>
            <person name="Kuroki Y."/>
            <person name="Toyoda A."/>
            <person name="Suzuki Y."/>
            <person name="Hashimoto A."/>
            <person name="Yamaguchi K."/>
            <person name="Sugano A."/>
            <person name="Kohara Y."/>
            <person name="Fujiyama A."/>
            <person name="Anterola A."/>
            <person name="Aoki S."/>
            <person name="Ashton N."/>
            <person name="Barbazuk W.B."/>
            <person name="Barker E."/>
            <person name="Bennetzen J."/>
            <person name="Bezanilla M."/>
            <person name="Blankenship R."/>
            <person name="Cho S.H."/>
            <person name="Dutcher S."/>
            <person name="Estelle M."/>
            <person name="Fawcett J.A."/>
            <person name="Gundlach H."/>
            <person name="Hanada K."/>
            <person name="Heyl A."/>
            <person name="Hicks K.A."/>
            <person name="Hugh J."/>
            <person name="Lohr M."/>
            <person name="Mayer K."/>
            <person name="Melkozernov A."/>
            <person name="Murata T."/>
            <person name="Nelson D."/>
            <person name="Pils B."/>
            <person name="Prigge M."/>
            <person name="Reiss B."/>
            <person name="Renner T."/>
            <person name="Rombauts S."/>
            <person name="Rushton P."/>
            <person name="Sanderfoot A."/>
            <person name="Schween G."/>
            <person name="Shiu S.-H."/>
            <person name="Stueber K."/>
            <person name="Theodoulou F.L."/>
            <person name="Tu H."/>
            <person name="Van de Peer Y."/>
            <person name="Verrier P.J."/>
            <person name="Waters E."/>
            <person name="Wood A."/>
            <person name="Yang L."/>
            <person name="Cove D."/>
            <person name="Cuming A."/>
            <person name="Hasebe M."/>
            <person name="Lucas S."/>
            <person name="Mishler D.B."/>
            <person name="Reski R."/>
            <person name="Grigoriev I."/>
            <person name="Quatrano R.S."/>
            <person name="Boore J.L."/>
        </authorList>
    </citation>
    <scope>NUCLEOTIDE SEQUENCE [LARGE SCALE GENOMIC DNA]</scope>
    <source>
        <strain evidence="19 20">cv. Gransden 2004</strain>
    </source>
</reference>
<keyword evidence="8 14" id="KW-0833">Ubl conjugation pathway</keyword>
<keyword evidence="20" id="KW-1185">Reference proteome</keyword>
<dbReference type="CDD" id="cd16499">
    <property type="entry name" value="RING-HC_Bre1-like"/>
    <property type="match status" value="1"/>
</dbReference>
<keyword evidence="7 13" id="KW-0863">Zinc-finger</keyword>
<accession>A0A2K1IDF6</accession>
<dbReference type="GO" id="GO:0005634">
    <property type="term" value="C:nucleus"/>
    <property type="evidence" value="ECO:0000318"/>
    <property type="project" value="GO_Central"/>
</dbReference>
<gene>
    <name evidence="19" type="primary">LOC112277342</name>
    <name evidence="18" type="ORF">PHYPA_029452</name>
</gene>
<dbReference type="FunCoup" id="A0A2K1IDF6">
    <property type="interactions" value="4280"/>
</dbReference>
<keyword evidence="5 14" id="KW-0808">Transferase</keyword>
<dbReference type="GO" id="GO:0008270">
    <property type="term" value="F:zinc ion binding"/>
    <property type="evidence" value="ECO:0007669"/>
    <property type="project" value="UniProtKB-KW"/>
</dbReference>
<feature type="coiled-coil region" evidence="15">
    <location>
        <begin position="314"/>
        <end position="395"/>
    </location>
</feature>
<dbReference type="GO" id="GO:0033503">
    <property type="term" value="C:HULC complex"/>
    <property type="evidence" value="ECO:0000318"/>
    <property type="project" value="GO_Central"/>
</dbReference>
<evidence type="ECO:0000256" key="12">
    <source>
        <dbReference type="ARBA" id="ARBA00023242"/>
    </source>
</evidence>
<dbReference type="AlphaFoldDB" id="A0A2K1IDF6"/>
<comment type="subcellular location">
    <subcellularLocation>
        <location evidence="2 14">Nucleus</location>
    </subcellularLocation>
</comment>
<dbReference type="EMBL" id="ABEU02000025">
    <property type="protein sequence ID" value="PNR27300.1"/>
    <property type="molecule type" value="Genomic_DNA"/>
</dbReference>